<feature type="chain" id="PRO_5005495257" evidence="1">
    <location>
        <begin position="19"/>
        <end position="684"/>
    </location>
</feature>
<dbReference type="Proteomes" id="UP000199069">
    <property type="component" value="Unassembled WGS sequence"/>
</dbReference>
<feature type="signal peptide" evidence="1">
    <location>
        <begin position="1"/>
        <end position="18"/>
    </location>
</feature>
<evidence type="ECO:0000313" key="3">
    <source>
        <dbReference type="Proteomes" id="UP000199069"/>
    </source>
</evidence>
<evidence type="ECO:0000256" key="1">
    <source>
        <dbReference type="SAM" id="SignalP"/>
    </source>
</evidence>
<reference evidence="2 3" key="1">
    <citation type="submission" date="2015-07" db="EMBL/GenBank/DDBJ databases">
        <authorList>
            <person name="Cajimat M.N.B."/>
            <person name="Milazzo M.L."/>
            <person name="Fulhorst C.F."/>
        </authorList>
    </citation>
    <scope>NUCLEOTIDE SEQUENCE [LARGE SCALE GENOMIC DNA]</scope>
    <source>
        <strain evidence="2">Single colony</strain>
    </source>
</reference>
<protein>
    <submittedName>
        <fullName evidence="2">BY PROTMAP: gi|342319405|gb|EGU11354.1| surface antigen protein [Rhodotorula glutinis ATCC 204091]</fullName>
    </submittedName>
</protein>
<dbReference type="AlphaFoldDB" id="A0A0K3C7T3"/>
<proteinExistence type="predicted"/>
<accession>A0A0K3C7T3</accession>
<dbReference type="EMBL" id="CWKI01000001">
    <property type="protein sequence ID" value="CTR04550.1"/>
    <property type="molecule type" value="Genomic_DNA"/>
</dbReference>
<sequence length="684" mass="70143">MLRWLLGAFALLAVQVRAQSCPNGLALETDYSGLAGCCYPQALLQCDKTSLAFFQSSSGPFSGSKDCTYGPRALGNYIQFTAPSSLSYVPGIQLFGAPGEAGNFQNSSTAGGLGAQVRLGGTWLNNGGQVWKIYPASFGAALPTNTSGEGATWGRGGAASVVMIGNQQIWAAGGGGGGSAGPGGDAHVVGDTTGPYYTDQAGQAPTSDATTPPVAGGGGAGYLGGLAGNSALMTGGTGGQSYVGPTSNVNLNTVTSRTYYKSAPVVISFDCIAPTYYVTVPATTQTVQQTLVVTQSATTLPPAQVTETDYAETPAGTDTITATYQPPAASVTSTETDYTYPPQSTDVSWVTPPTSTFTETASVFSEGASTTLVDTYTPPVSSMTETDTSTVTPALFYSTSTSTPPTRTIVQTETATDTVSSGTFTAVVTSTRGSASCTQLRMTYPFACCPTRYMSGLKPVSTAPPTPASAARLRRRNRRSIRLQKRDTITVKSGTTTVTSTATSTSYLSTVTPAPQIIATVTVTTPGANATATSTETDAADTLTFSATTTLQGNASTTTLLSTADAPSTTETSTAFFDRSTLTLLAATSTVATSVQYLTLDTPTSVIHETAPTPLYTSTTTMHVQQTVPVATATTTTYAKPSSCAVNTVWAASCPVPFLQGLDQFAQTALIKASTSRLSASSAF</sequence>
<organism evidence="2 3">
    <name type="scientific">Rhodotorula toruloides</name>
    <name type="common">Yeast</name>
    <name type="synonym">Rhodosporidium toruloides</name>
    <dbReference type="NCBI Taxonomy" id="5286"/>
    <lineage>
        <taxon>Eukaryota</taxon>
        <taxon>Fungi</taxon>
        <taxon>Dikarya</taxon>
        <taxon>Basidiomycota</taxon>
        <taxon>Pucciniomycotina</taxon>
        <taxon>Microbotryomycetes</taxon>
        <taxon>Sporidiobolales</taxon>
        <taxon>Sporidiobolaceae</taxon>
        <taxon>Rhodotorula</taxon>
    </lineage>
</organism>
<keyword evidence="1" id="KW-0732">Signal</keyword>
<evidence type="ECO:0000313" key="2">
    <source>
        <dbReference type="EMBL" id="CTR04550.1"/>
    </source>
</evidence>
<keyword evidence="3" id="KW-1185">Reference proteome</keyword>
<dbReference type="OMA" id="HEWNNIP"/>
<dbReference type="STRING" id="5286.A0A0K3C7T3"/>
<gene>
    <name evidence="2" type="primary">FGENESH: predicted gene_1.411</name>
    <name evidence="2" type="ORF">BN2166_0004110</name>
</gene>
<name>A0A0K3C7T3_RHOTO</name>